<proteinExistence type="predicted"/>
<gene>
    <name evidence="1" type="ORF">UFOPK1874_00971</name>
</gene>
<reference evidence="1" key="1">
    <citation type="submission" date="2020-05" db="EMBL/GenBank/DDBJ databases">
        <authorList>
            <person name="Chiriac C."/>
            <person name="Salcher M."/>
            <person name="Ghai R."/>
            <person name="Kavagutti S V."/>
        </authorList>
    </citation>
    <scope>NUCLEOTIDE SEQUENCE</scope>
</reference>
<accession>A0A6J6I5R3</accession>
<dbReference type="AlphaFoldDB" id="A0A6J6I5R3"/>
<evidence type="ECO:0000313" key="1">
    <source>
        <dbReference type="EMBL" id="CAB4619933.1"/>
    </source>
</evidence>
<organism evidence="1">
    <name type="scientific">freshwater metagenome</name>
    <dbReference type="NCBI Taxonomy" id="449393"/>
    <lineage>
        <taxon>unclassified sequences</taxon>
        <taxon>metagenomes</taxon>
        <taxon>ecological metagenomes</taxon>
    </lineage>
</organism>
<name>A0A6J6I5R3_9ZZZZ</name>
<protein>
    <submittedName>
        <fullName evidence="1">Unannotated protein</fullName>
    </submittedName>
</protein>
<dbReference type="EMBL" id="CAEZUX010000124">
    <property type="protein sequence ID" value="CAB4619933.1"/>
    <property type="molecule type" value="Genomic_DNA"/>
</dbReference>
<sequence length="76" mass="8559">MRTTHRIDVVLLHHDKVGTHVVNVDGFALVGMMIMSIDAPNHDSLTVHQKRIAFDPHRAKTSDNRGSFDYFICGTN</sequence>